<evidence type="ECO:0000313" key="2">
    <source>
        <dbReference type="EMBL" id="RSK47552.1"/>
    </source>
</evidence>
<sequence>MSQEILCAVCGDPLVEGTWATIVRWNLPLDTPIYKSYLWRVERHKGKLVLVAQDTYQVLPITPDTASELGVIQPSNALSILDYPSQWQAWRADGWGIYFMDTFDNGIMICANSKKLYYTNRISGEDFAECLRTPGGIERFLMTSLQSANKATQRKRPDQFPANGSILTTE</sequence>
<keyword evidence="3" id="KW-1185">Reference proteome</keyword>
<evidence type="ECO:0000256" key="1">
    <source>
        <dbReference type="SAM" id="MobiDB-lite"/>
    </source>
</evidence>
<comment type="caution">
    <text evidence="2">The sequence shown here is derived from an EMBL/GenBank/DDBJ whole genome shotgun (WGS) entry which is preliminary data.</text>
</comment>
<dbReference type="Proteomes" id="UP000273500">
    <property type="component" value="Unassembled WGS sequence"/>
</dbReference>
<proteinExistence type="predicted"/>
<accession>A0A3R9P2X0</accession>
<name>A0A3R9P2X0_9BACT</name>
<dbReference type="AlphaFoldDB" id="A0A3R9P2X0"/>
<protein>
    <submittedName>
        <fullName evidence="2">Uncharacterized protein</fullName>
    </submittedName>
</protein>
<dbReference type="EMBL" id="RWIT01000008">
    <property type="protein sequence ID" value="RSK47552.1"/>
    <property type="molecule type" value="Genomic_DNA"/>
</dbReference>
<dbReference type="OrthoDB" id="8420006at2"/>
<gene>
    <name evidence="2" type="ORF">EI291_14950</name>
</gene>
<organism evidence="2 3">
    <name type="scientific">Hymenobacter rigui</name>
    <dbReference type="NCBI Taxonomy" id="334424"/>
    <lineage>
        <taxon>Bacteria</taxon>
        <taxon>Pseudomonadati</taxon>
        <taxon>Bacteroidota</taxon>
        <taxon>Cytophagia</taxon>
        <taxon>Cytophagales</taxon>
        <taxon>Hymenobacteraceae</taxon>
        <taxon>Hymenobacter</taxon>
    </lineage>
</organism>
<feature type="region of interest" description="Disordered" evidence="1">
    <location>
        <begin position="148"/>
        <end position="170"/>
    </location>
</feature>
<reference evidence="2 3" key="1">
    <citation type="submission" date="2018-12" db="EMBL/GenBank/DDBJ databases">
        <authorList>
            <person name="Feng G."/>
            <person name="Zhu H."/>
        </authorList>
    </citation>
    <scope>NUCLEOTIDE SEQUENCE [LARGE SCALE GENOMIC DNA]</scope>
    <source>
        <strain evidence="2 3">KCTC 12533</strain>
    </source>
</reference>
<dbReference type="RefSeq" id="WP_125421531.1">
    <property type="nucleotide sequence ID" value="NZ_RWIT01000008.1"/>
</dbReference>
<evidence type="ECO:0000313" key="3">
    <source>
        <dbReference type="Proteomes" id="UP000273500"/>
    </source>
</evidence>